<reference evidence="2 3" key="1">
    <citation type="journal article" date="2019" name="Syst. Appl. Microbiol.">
        <title>Polyphasic characterization of two novel Lactobacillus spp. isolated from blown salami packages: Description of Lactobacillus halodurans sp. nov. and Lactobacillus salsicarnum sp. nov.</title>
        <authorList>
            <person name="Schuster J.A."/>
            <person name="Klingl A."/>
            <person name="Vogel R.F."/>
            <person name="Ehrmann M.A."/>
        </authorList>
    </citation>
    <scope>NUCLEOTIDE SEQUENCE [LARGE SCALE GENOMIC DNA]</scope>
    <source>
        <strain evidence="2 3">TMW 1.2098</strain>
    </source>
</reference>
<dbReference type="Pfam" id="PF13302">
    <property type="entry name" value="Acetyltransf_3"/>
    <property type="match status" value="1"/>
</dbReference>
<proteinExistence type="predicted"/>
<dbReference type="RefSeq" id="WP_125705400.1">
    <property type="nucleotide sequence ID" value="NZ_JBHTOO010000027.1"/>
</dbReference>
<dbReference type="Gene3D" id="3.40.630.30">
    <property type="match status" value="1"/>
</dbReference>
<dbReference type="InterPro" id="IPR051531">
    <property type="entry name" value="N-acetyltransferase"/>
</dbReference>
<dbReference type="InterPro" id="IPR000182">
    <property type="entry name" value="GNAT_dom"/>
</dbReference>
<dbReference type="EMBL" id="VDFN01000007">
    <property type="protein sequence ID" value="MQS45571.1"/>
    <property type="molecule type" value="Genomic_DNA"/>
</dbReference>
<dbReference type="PROSITE" id="PS51186">
    <property type="entry name" value="GNAT"/>
    <property type="match status" value="1"/>
</dbReference>
<evidence type="ECO:0000313" key="3">
    <source>
        <dbReference type="Proteomes" id="UP000436655"/>
    </source>
</evidence>
<accession>A0ABW9P8T4</accession>
<keyword evidence="3" id="KW-1185">Reference proteome</keyword>
<name>A0ABW9P8T4_9LACO</name>
<dbReference type="PANTHER" id="PTHR43792">
    <property type="entry name" value="GNAT FAMILY, PUTATIVE (AFU_ORTHOLOGUE AFUA_3G00765)-RELATED-RELATED"/>
    <property type="match status" value="1"/>
</dbReference>
<organism evidence="2 3">
    <name type="scientific">Companilactobacillus mishanensis</name>
    <dbReference type="NCBI Taxonomy" id="2486008"/>
    <lineage>
        <taxon>Bacteria</taxon>
        <taxon>Bacillati</taxon>
        <taxon>Bacillota</taxon>
        <taxon>Bacilli</taxon>
        <taxon>Lactobacillales</taxon>
        <taxon>Lactobacillaceae</taxon>
        <taxon>Companilactobacillus</taxon>
    </lineage>
</organism>
<evidence type="ECO:0000259" key="1">
    <source>
        <dbReference type="PROSITE" id="PS51186"/>
    </source>
</evidence>
<gene>
    <name evidence="2" type="ORF">FHL03_08750</name>
</gene>
<dbReference type="SUPFAM" id="SSF55729">
    <property type="entry name" value="Acyl-CoA N-acyltransferases (Nat)"/>
    <property type="match status" value="1"/>
</dbReference>
<evidence type="ECO:0000313" key="2">
    <source>
        <dbReference type="EMBL" id="MQS45571.1"/>
    </source>
</evidence>
<dbReference type="Proteomes" id="UP000436655">
    <property type="component" value="Unassembled WGS sequence"/>
</dbReference>
<dbReference type="InterPro" id="IPR016181">
    <property type="entry name" value="Acyl_CoA_acyltransferase"/>
</dbReference>
<comment type="caution">
    <text evidence="2">The sequence shown here is derived from an EMBL/GenBank/DDBJ whole genome shotgun (WGS) entry which is preliminary data.</text>
</comment>
<sequence length="179" mass="20618">MTEIKTDRLYLRNFVLSDYKMMYKNWAGDDRATKYLSWKTHPSEDATLKRVADIVKSNGKCGINNWGIFKSDDDELIGEISAVNIYPEIKTIELGYVLGHDWWGEGYMSEALQAVIHFLLTEKRYNRVECHHDTRNEASGAVMKHSGMVYEGTLRQRGRNNQGICDEAIYSVLKSDLKD</sequence>
<protein>
    <submittedName>
        <fullName evidence="2">GNAT family N-acetyltransferase</fullName>
    </submittedName>
</protein>
<feature type="domain" description="N-acetyltransferase" evidence="1">
    <location>
        <begin position="9"/>
        <end position="176"/>
    </location>
</feature>